<gene>
    <name evidence="1" type="ORF">MCOR_31093</name>
</gene>
<accession>A0A6J8CNW7</accession>
<protein>
    <submittedName>
        <fullName evidence="1">Uncharacterized protein</fullName>
    </submittedName>
</protein>
<sequence length="177" mass="20474">MVELTDKEQGKLTAEHQYRGKKDIVSDNSINIDTVIDDSSMSEYRSYKMSKIIENHEKAQTQNESSPELIEVVISRDQNIVSLNNFRGVSDKRVEHFTVGGIRKDCTESDMRAFLFDNNIKFTYIRFFTKGLYSNCAQLNVRPSEKERVYDLNFWPDGILSNVGYPVVSCKRDPKKE</sequence>
<dbReference type="EMBL" id="CACVKT020005628">
    <property type="protein sequence ID" value="CAC5396550.1"/>
    <property type="molecule type" value="Genomic_DNA"/>
</dbReference>
<keyword evidence="2" id="KW-1185">Reference proteome</keyword>
<dbReference type="Proteomes" id="UP000507470">
    <property type="component" value="Unassembled WGS sequence"/>
</dbReference>
<dbReference type="AlphaFoldDB" id="A0A6J8CNW7"/>
<evidence type="ECO:0000313" key="1">
    <source>
        <dbReference type="EMBL" id="CAC5396550.1"/>
    </source>
</evidence>
<organism evidence="1 2">
    <name type="scientific">Mytilus coruscus</name>
    <name type="common">Sea mussel</name>
    <dbReference type="NCBI Taxonomy" id="42192"/>
    <lineage>
        <taxon>Eukaryota</taxon>
        <taxon>Metazoa</taxon>
        <taxon>Spiralia</taxon>
        <taxon>Lophotrochozoa</taxon>
        <taxon>Mollusca</taxon>
        <taxon>Bivalvia</taxon>
        <taxon>Autobranchia</taxon>
        <taxon>Pteriomorphia</taxon>
        <taxon>Mytilida</taxon>
        <taxon>Mytiloidea</taxon>
        <taxon>Mytilidae</taxon>
        <taxon>Mytilinae</taxon>
        <taxon>Mytilus</taxon>
    </lineage>
</organism>
<name>A0A6J8CNW7_MYTCO</name>
<reference evidence="1 2" key="1">
    <citation type="submission" date="2020-06" db="EMBL/GenBank/DDBJ databases">
        <authorList>
            <person name="Li R."/>
            <person name="Bekaert M."/>
        </authorList>
    </citation>
    <scope>NUCLEOTIDE SEQUENCE [LARGE SCALE GENOMIC DNA]</scope>
    <source>
        <strain evidence="2">wild</strain>
    </source>
</reference>
<dbReference type="OrthoDB" id="6897874at2759"/>
<evidence type="ECO:0000313" key="2">
    <source>
        <dbReference type="Proteomes" id="UP000507470"/>
    </source>
</evidence>
<proteinExistence type="predicted"/>